<dbReference type="EMBL" id="CAACVG010008487">
    <property type="protein sequence ID" value="VEN50024.1"/>
    <property type="molecule type" value="Genomic_DNA"/>
</dbReference>
<sequence length="63" mass="7059">MSDTSPPDRGGTNIDNGQDHINPPEQEKDISTPDLSDVNKNNEDSIQQKNTVRRVVATPKEKW</sequence>
<feature type="region of interest" description="Disordered" evidence="1">
    <location>
        <begin position="1"/>
        <end position="63"/>
    </location>
</feature>
<gene>
    <name evidence="2" type="ORF">CALMAC_LOCUS10931</name>
</gene>
<evidence type="ECO:0000313" key="3">
    <source>
        <dbReference type="Proteomes" id="UP000410492"/>
    </source>
</evidence>
<name>A0A653CQ27_CALMS</name>
<accession>A0A653CQ27</accession>
<reference evidence="2 3" key="1">
    <citation type="submission" date="2019-01" db="EMBL/GenBank/DDBJ databases">
        <authorList>
            <person name="Sayadi A."/>
        </authorList>
    </citation>
    <scope>NUCLEOTIDE SEQUENCE [LARGE SCALE GENOMIC DNA]</scope>
</reference>
<evidence type="ECO:0000313" key="2">
    <source>
        <dbReference type="EMBL" id="VEN50024.1"/>
    </source>
</evidence>
<proteinExistence type="predicted"/>
<keyword evidence="3" id="KW-1185">Reference proteome</keyword>
<protein>
    <submittedName>
        <fullName evidence="2">Uncharacterized protein</fullName>
    </submittedName>
</protein>
<dbReference type="Proteomes" id="UP000410492">
    <property type="component" value="Unassembled WGS sequence"/>
</dbReference>
<evidence type="ECO:0000256" key="1">
    <source>
        <dbReference type="SAM" id="MobiDB-lite"/>
    </source>
</evidence>
<dbReference type="AlphaFoldDB" id="A0A653CQ27"/>
<organism evidence="2 3">
    <name type="scientific">Callosobruchus maculatus</name>
    <name type="common">Southern cowpea weevil</name>
    <name type="synonym">Pulse bruchid</name>
    <dbReference type="NCBI Taxonomy" id="64391"/>
    <lineage>
        <taxon>Eukaryota</taxon>
        <taxon>Metazoa</taxon>
        <taxon>Ecdysozoa</taxon>
        <taxon>Arthropoda</taxon>
        <taxon>Hexapoda</taxon>
        <taxon>Insecta</taxon>
        <taxon>Pterygota</taxon>
        <taxon>Neoptera</taxon>
        <taxon>Endopterygota</taxon>
        <taxon>Coleoptera</taxon>
        <taxon>Polyphaga</taxon>
        <taxon>Cucujiformia</taxon>
        <taxon>Chrysomeloidea</taxon>
        <taxon>Chrysomelidae</taxon>
        <taxon>Bruchinae</taxon>
        <taxon>Bruchini</taxon>
        <taxon>Callosobruchus</taxon>
    </lineage>
</organism>